<protein>
    <recommendedName>
        <fullName evidence="2">Copper homeostasis protein cutC homolog</fullName>
    </recommendedName>
</protein>
<sequence>MGLLLEIACFNEESAVNAAQGGADRIELCQDYQSGGLSPHPSVLQAVKSRVSIPVYVMIRPHSRDFCYDKDEFETMKATLQLMNNSGADGFVFGILHETPYQGGTDRNLWVDIARNKKLVQVAGGKPCTFHRAFDCIPESNWDTALEDIRECGFAAVLTSGGPSSTNAVDCMDGLADLVNRQSFNPESHPQAGRRALEVIVGGGVRSTNIGVLREKTLATNFHSSGLSSSSEIASITAVQDLKRALFYHL</sequence>
<dbReference type="EMBL" id="MNBE01000121">
    <property type="protein sequence ID" value="OKP13942.1"/>
    <property type="molecule type" value="Genomic_DNA"/>
</dbReference>
<organism evidence="3 4">
    <name type="scientific">Penicillium subrubescens</name>
    <dbReference type="NCBI Taxonomy" id="1316194"/>
    <lineage>
        <taxon>Eukaryota</taxon>
        <taxon>Fungi</taxon>
        <taxon>Dikarya</taxon>
        <taxon>Ascomycota</taxon>
        <taxon>Pezizomycotina</taxon>
        <taxon>Eurotiomycetes</taxon>
        <taxon>Eurotiomycetidae</taxon>
        <taxon>Eurotiales</taxon>
        <taxon>Aspergillaceae</taxon>
        <taxon>Penicillium</taxon>
    </lineage>
</organism>
<dbReference type="Gene3D" id="3.20.20.380">
    <property type="entry name" value="Copper homeostasis (CutC) domain"/>
    <property type="match status" value="1"/>
</dbReference>
<dbReference type="PANTHER" id="PTHR12598:SF0">
    <property type="entry name" value="COPPER HOMEOSTASIS PROTEIN CUTC HOMOLOG"/>
    <property type="match status" value="1"/>
</dbReference>
<dbReference type="Pfam" id="PF03932">
    <property type="entry name" value="CutC"/>
    <property type="match status" value="1"/>
</dbReference>
<keyword evidence="4" id="KW-1185">Reference proteome</keyword>
<proteinExistence type="inferred from homology"/>
<dbReference type="STRING" id="1316194.A0A1Q5UN94"/>
<dbReference type="AlphaFoldDB" id="A0A1Q5UN94"/>
<evidence type="ECO:0000313" key="3">
    <source>
        <dbReference type="EMBL" id="OKP13942.1"/>
    </source>
</evidence>
<dbReference type="InterPro" id="IPR005627">
    <property type="entry name" value="CutC-like"/>
</dbReference>
<dbReference type="HAMAP" id="MF_00795">
    <property type="entry name" value="CutC"/>
    <property type="match status" value="1"/>
</dbReference>
<dbReference type="PANTHER" id="PTHR12598">
    <property type="entry name" value="COPPER HOMEOSTASIS PROTEIN CUTC"/>
    <property type="match status" value="1"/>
</dbReference>
<dbReference type="OrthoDB" id="7392499at2759"/>
<evidence type="ECO:0000256" key="1">
    <source>
        <dbReference type="ARBA" id="ARBA00007768"/>
    </source>
</evidence>
<reference evidence="3 4" key="1">
    <citation type="submission" date="2016-10" db="EMBL/GenBank/DDBJ databases">
        <title>Genome sequence of the ascomycete fungus Penicillium subrubescens.</title>
        <authorList>
            <person name="De Vries R.P."/>
            <person name="Peng M."/>
            <person name="Dilokpimol A."/>
            <person name="Hilden K."/>
            <person name="Makela M.R."/>
            <person name="Grigoriev I."/>
            <person name="Riley R."/>
            <person name="Granchi Z."/>
        </authorList>
    </citation>
    <scope>NUCLEOTIDE SEQUENCE [LARGE SCALE GENOMIC DNA]</scope>
    <source>
        <strain evidence="3 4">CBS 132785</strain>
    </source>
</reference>
<dbReference type="GO" id="GO:0005507">
    <property type="term" value="F:copper ion binding"/>
    <property type="evidence" value="ECO:0007669"/>
    <property type="project" value="TreeGrafter"/>
</dbReference>
<comment type="similarity">
    <text evidence="1">Belongs to the CutC family.</text>
</comment>
<dbReference type="SUPFAM" id="SSF110395">
    <property type="entry name" value="CutC-like"/>
    <property type="match status" value="1"/>
</dbReference>
<evidence type="ECO:0000256" key="2">
    <source>
        <dbReference type="ARBA" id="ARBA00019014"/>
    </source>
</evidence>
<name>A0A1Q5UN94_9EURO</name>
<comment type="caution">
    <text evidence="3">The sequence shown here is derived from an EMBL/GenBank/DDBJ whole genome shotgun (WGS) entry which is preliminary data.</text>
</comment>
<dbReference type="InterPro" id="IPR036822">
    <property type="entry name" value="CutC-like_dom_sf"/>
</dbReference>
<gene>
    <name evidence="3" type="ORF">PENSUB_349</name>
</gene>
<evidence type="ECO:0000313" key="4">
    <source>
        <dbReference type="Proteomes" id="UP000186955"/>
    </source>
</evidence>
<dbReference type="Proteomes" id="UP000186955">
    <property type="component" value="Unassembled WGS sequence"/>
</dbReference>
<accession>A0A1Q5UN94</accession>